<feature type="region of interest" description="Disordered" evidence="1">
    <location>
        <begin position="53"/>
        <end position="73"/>
    </location>
</feature>
<keyword evidence="5" id="KW-1185">Reference proteome</keyword>
<dbReference type="Proteomes" id="UP000007305">
    <property type="component" value="Chromosome 2"/>
</dbReference>
<name>A0A1D6E9I3_MAIZE</name>
<dbReference type="AlphaFoldDB" id="A0A1D6E9I3"/>
<accession>A0A1D6E9I3</accession>
<feature type="domain" description="Serine hydrolase" evidence="2">
    <location>
        <begin position="77"/>
        <end position="269"/>
    </location>
</feature>
<dbReference type="ExpressionAtlas" id="A0A1D6E9I3">
    <property type="expression patterns" value="baseline and differential"/>
</dbReference>
<dbReference type="GO" id="GO:0016787">
    <property type="term" value="F:hydrolase activity"/>
    <property type="evidence" value="ECO:0000318"/>
    <property type="project" value="GO_Central"/>
</dbReference>
<dbReference type="PANTHER" id="PTHR22778:SF56">
    <property type="entry name" value="SERINE HYDROLASE FSH DOMAIN-CONTAINING PROTEIN"/>
    <property type="match status" value="1"/>
</dbReference>
<evidence type="ECO:0000313" key="4">
    <source>
        <dbReference type="EnsemblPlants" id="Zm00001eb081360_P001"/>
    </source>
</evidence>
<evidence type="ECO:0000259" key="2">
    <source>
        <dbReference type="Pfam" id="PF03959"/>
    </source>
</evidence>
<dbReference type="EnsemblPlants" id="Zm00001eb081360_T001">
    <property type="protein sequence ID" value="Zm00001eb081360_P001"/>
    <property type="gene ID" value="Zm00001eb081360"/>
</dbReference>
<gene>
    <name evidence="4" type="primary">LOC103646379</name>
    <name evidence="3" type="ORF">ZEAMMB73_Zm00001d003501</name>
</gene>
<reference evidence="3 5" key="1">
    <citation type="submission" date="2015-12" db="EMBL/GenBank/DDBJ databases">
        <title>Update maize B73 reference genome by single molecule sequencing technologies.</title>
        <authorList>
            <consortium name="Maize Genome Sequencing Project"/>
            <person name="Ware D."/>
        </authorList>
    </citation>
    <scope>NUCLEOTIDE SEQUENCE [LARGE SCALE GENOMIC DNA]</scope>
    <source>
        <strain evidence="5">cv. B73</strain>
        <tissue evidence="3">Seedling</tissue>
    </source>
</reference>
<evidence type="ECO:0000313" key="5">
    <source>
        <dbReference type="Proteomes" id="UP000007305"/>
    </source>
</evidence>
<dbReference type="KEGG" id="zma:103646379"/>
<dbReference type="GO" id="GO:0005634">
    <property type="term" value="C:nucleus"/>
    <property type="evidence" value="ECO:0000318"/>
    <property type="project" value="GO_Central"/>
</dbReference>
<dbReference type="PANTHER" id="PTHR22778">
    <property type="entry name" value="OVARIAN CANCER GENE-2 PROTEIN-RELATED"/>
    <property type="match status" value="1"/>
</dbReference>
<dbReference type="InterPro" id="IPR005645">
    <property type="entry name" value="FSH-like_dom"/>
</dbReference>
<evidence type="ECO:0000313" key="3">
    <source>
        <dbReference type="EMBL" id="ONM17056.1"/>
    </source>
</evidence>
<proteinExistence type="predicted"/>
<reference evidence="4" key="2">
    <citation type="submission" date="2019-07" db="EMBL/GenBank/DDBJ databases">
        <authorList>
            <person name="Seetharam A."/>
            <person name="Woodhouse M."/>
            <person name="Cannon E."/>
        </authorList>
    </citation>
    <scope>NUCLEOTIDE SEQUENCE [LARGE SCALE GENOMIC DNA]</scope>
    <source>
        <strain evidence="4">cv. B73</strain>
    </source>
</reference>
<sequence>MEVAGRCQLRQLVSSKAPSALGPRSTLPRRLATFAAASSCSCSCPLRDGNRRAHGVRASESTDTDAPAFGPPRPRRPPRFLCLHGFRTSGEIMRRQVVGRWAPEVTARLDLVFADGPFPAEGASPVAGAFDPPYYEWCQFVGEDFLSCRNLDRCFSYLEELMAREGPFDGLLGFSQGAGLSAVLAGLQEQGLALTGVAQVKCVIVIAGAKIRAPAAVARAFDTKITCPSLHFIGEEDFVKVHSEELVRAFADPLVIRHPRGHTVPKLDEKGLQTMLTYLDKIEREIWEHSSTDAEIVGSN</sequence>
<dbReference type="SUPFAM" id="SSF53474">
    <property type="entry name" value="alpha/beta-Hydrolases"/>
    <property type="match status" value="1"/>
</dbReference>
<dbReference type="Pfam" id="PF03959">
    <property type="entry name" value="FSH1"/>
    <property type="match status" value="1"/>
</dbReference>
<dbReference type="PaxDb" id="4577-GRMZM2G161012_P01"/>
<dbReference type="Gramene" id="Zm00001eb081360_T001">
    <property type="protein sequence ID" value="Zm00001eb081360_P001"/>
    <property type="gene ID" value="Zm00001eb081360"/>
</dbReference>
<dbReference type="eggNOG" id="KOG2551">
    <property type="taxonomic scope" value="Eukaryota"/>
</dbReference>
<dbReference type="GeneID" id="103646379"/>
<dbReference type="InterPro" id="IPR029058">
    <property type="entry name" value="AB_hydrolase_fold"/>
</dbReference>
<evidence type="ECO:0000256" key="1">
    <source>
        <dbReference type="SAM" id="MobiDB-lite"/>
    </source>
</evidence>
<dbReference type="Gene3D" id="3.40.50.1820">
    <property type="entry name" value="alpha/beta hydrolase"/>
    <property type="match status" value="1"/>
</dbReference>
<reference evidence="4" key="3">
    <citation type="submission" date="2021-05" db="UniProtKB">
        <authorList>
            <consortium name="EnsemblPlants"/>
        </authorList>
    </citation>
    <scope>IDENTIFICATION</scope>
    <source>
        <strain evidence="4">cv. B73</strain>
    </source>
</reference>
<dbReference type="GO" id="GO:0005737">
    <property type="term" value="C:cytoplasm"/>
    <property type="evidence" value="ECO:0000318"/>
    <property type="project" value="GO_Central"/>
</dbReference>
<dbReference type="EMBL" id="CM007648">
    <property type="protein sequence ID" value="ONM17056.1"/>
    <property type="molecule type" value="Genomic_DNA"/>
</dbReference>
<dbReference type="OrthoDB" id="414698at2759"/>
<dbReference type="RefSeq" id="XP_008669333.1">
    <property type="nucleotide sequence ID" value="XM_008671111.3"/>
</dbReference>
<dbReference type="STRING" id="4577.A0A1D6E9I3"/>
<dbReference type="OMA" id="MAREGPF"/>
<protein>
    <recommendedName>
        <fullName evidence="2">Serine hydrolase domain-containing protein</fullName>
    </recommendedName>
</protein>
<dbReference type="SMR" id="A0A1D6E9I3"/>
<organism evidence="3">
    <name type="scientific">Zea mays</name>
    <name type="common">Maize</name>
    <dbReference type="NCBI Taxonomy" id="4577"/>
    <lineage>
        <taxon>Eukaryota</taxon>
        <taxon>Viridiplantae</taxon>
        <taxon>Streptophyta</taxon>
        <taxon>Embryophyta</taxon>
        <taxon>Tracheophyta</taxon>
        <taxon>Spermatophyta</taxon>
        <taxon>Magnoliopsida</taxon>
        <taxon>Liliopsida</taxon>
        <taxon>Poales</taxon>
        <taxon>Poaceae</taxon>
        <taxon>PACMAD clade</taxon>
        <taxon>Panicoideae</taxon>
        <taxon>Andropogonodae</taxon>
        <taxon>Andropogoneae</taxon>
        <taxon>Tripsacinae</taxon>
        <taxon>Zea</taxon>
    </lineage>
</organism>